<dbReference type="GO" id="GO:0043565">
    <property type="term" value="F:sequence-specific DNA binding"/>
    <property type="evidence" value="ECO:0007669"/>
    <property type="project" value="TreeGrafter"/>
</dbReference>
<proteinExistence type="inferred from homology"/>
<dbReference type="Gene3D" id="3.40.190.290">
    <property type="match status" value="1"/>
</dbReference>
<organism evidence="6 7">
    <name type="scientific">Parathalassolituus penaei</name>
    <dbReference type="NCBI Taxonomy" id="2997323"/>
    <lineage>
        <taxon>Bacteria</taxon>
        <taxon>Pseudomonadati</taxon>
        <taxon>Pseudomonadota</taxon>
        <taxon>Gammaproteobacteria</taxon>
        <taxon>Oceanospirillales</taxon>
        <taxon>Oceanospirillaceae</taxon>
        <taxon>Parathalassolituus</taxon>
    </lineage>
</organism>
<evidence type="ECO:0000259" key="5">
    <source>
        <dbReference type="PROSITE" id="PS50931"/>
    </source>
</evidence>
<dbReference type="GO" id="GO:0006351">
    <property type="term" value="P:DNA-templated transcription"/>
    <property type="evidence" value="ECO:0007669"/>
    <property type="project" value="TreeGrafter"/>
</dbReference>
<comment type="similarity">
    <text evidence="1">Belongs to the LysR transcriptional regulatory family.</text>
</comment>
<protein>
    <submittedName>
        <fullName evidence="6">LysR family transcriptional regulator</fullName>
    </submittedName>
</protein>
<evidence type="ECO:0000256" key="2">
    <source>
        <dbReference type="ARBA" id="ARBA00023015"/>
    </source>
</evidence>
<evidence type="ECO:0000313" key="7">
    <source>
        <dbReference type="Proteomes" id="UP001150830"/>
    </source>
</evidence>
<evidence type="ECO:0000256" key="4">
    <source>
        <dbReference type="ARBA" id="ARBA00023163"/>
    </source>
</evidence>
<dbReference type="EMBL" id="JAPNOA010000020">
    <property type="protein sequence ID" value="MCY0964936.1"/>
    <property type="molecule type" value="Genomic_DNA"/>
</dbReference>
<accession>A0A9X3EIJ5</accession>
<dbReference type="InterPro" id="IPR058163">
    <property type="entry name" value="LysR-type_TF_proteobact-type"/>
</dbReference>
<gene>
    <name evidence="6" type="ORF">OUO13_07035</name>
</gene>
<dbReference type="PROSITE" id="PS50931">
    <property type="entry name" value="HTH_LYSR"/>
    <property type="match status" value="1"/>
</dbReference>
<keyword evidence="2" id="KW-0805">Transcription regulation</keyword>
<dbReference type="InterPro" id="IPR005119">
    <property type="entry name" value="LysR_subst-bd"/>
</dbReference>
<feature type="domain" description="HTH lysR-type" evidence="5">
    <location>
        <begin position="6"/>
        <end position="63"/>
    </location>
</feature>
<dbReference type="InterPro" id="IPR036390">
    <property type="entry name" value="WH_DNA-bd_sf"/>
</dbReference>
<keyword evidence="3" id="KW-0238">DNA-binding</keyword>
<dbReference type="AlphaFoldDB" id="A0A9X3EIJ5"/>
<dbReference type="Pfam" id="PF00126">
    <property type="entry name" value="HTH_1"/>
    <property type="match status" value="1"/>
</dbReference>
<evidence type="ECO:0000256" key="1">
    <source>
        <dbReference type="ARBA" id="ARBA00009437"/>
    </source>
</evidence>
<dbReference type="RefSeq" id="WP_283173155.1">
    <property type="nucleotide sequence ID" value="NZ_JAPNOA010000020.1"/>
</dbReference>
<dbReference type="PANTHER" id="PTHR30537:SF3">
    <property type="entry name" value="TRANSCRIPTIONAL REGULATORY PROTEIN"/>
    <property type="match status" value="1"/>
</dbReference>
<evidence type="ECO:0000313" key="6">
    <source>
        <dbReference type="EMBL" id="MCY0964936.1"/>
    </source>
</evidence>
<evidence type="ECO:0000256" key="3">
    <source>
        <dbReference type="ARBA" id="ARBA00023125"/>
    </source>
</evidence>
<reference evidence="6" key="1">
    <citation type="submission" date="2022-11" db="EMBL/GenBank/DDBJ databases">
        <title>Parathalassolutuus dongxingensis gen. nov., sp. nov., a novel member of family Oceanospirillaceae isolated from a coastal shrimp pond in Guangxi, China.</title>
        <authorList>
            <person name="Chen H."/>
        </authorList>
    </citation>
    <scope>NUCLEOTIDE SEQUENCE</scope>
    <source>
        <strain evidence="6">G-43</strain>
    </source>
</reference>
<dbReference type="Gene3D" id="1.10.10.10">
    <property type="entry name" value="Winged helix-like DNA-binding domain superfamily/Winged helix DNA-binding domain"/>
    <property type="match status" value="1"/>
</dbReference>
<name>A0A9X3EIJ5_9GAMM</name>
<dbReference type="InterPro" id="IPR000847">
    <property type="entry name" value="LysR_HTH_N"/>
</dbReference>
<dbReference type="SUPFAM" id="SSF53850">
    <property type="entry name" value="Periplasmic binding protein-like II"/>
    <property type="match status" value="1"/>
</dbReference>
<sequence length="310" mass="35034">MLGEDLSWDDIYVAYRVAELGSLSRAGEKLGLNHSTVLRRINQLEQRLGVKLFIRHQRGYRLTDEGNMMLTRMRPIVMDMQRLFSSLSAQEGSPVGTLRISTVSDFSLFFAPVLYAFREAYPNIRVQVVATDDVLSLAEGEVHVAIRMGAEPREPDLVARPLMPISHDYFASRSYIERHGVPRSMADIHHHLWVLPSGEKQGIPGICELVERLHPDQIVFQSNSFSDIHSAVIEGMGIGPIGGLQRFGNWAPALERVDFGLAVPESHMWFVYHKDMRGSARIRALQDFILQWVPEMSVRINRPAEPSVGH</sequence>
<dbReference type="Pfam" id="PF03466">
    <property type="entry name" value="LysR_substrate"/>
    <property type="match status" value="1"/>
</dbReference>
<dbReference type="GO" id="GO:0003700">
    <property type="term" value="F:DNA-binding transcription factor activity"/>
    <property type="evidence" value="ECO:0007669"/>
    <property type="project" value="InterPro"/>
</dbReference>
<dbReference type="PANTHER" id="PTHR30537">
    <property type="entry name" value="HTH-TYPE TRANSCRIPTIONAL REGULATOR"/>
    <property type="match status" value="1"/>
</dbReference>
<comment type="caution">
    <text evidence="6">The sequence shown here is derived from an EMBL/GenBank/DDBJ whole genome shotgun (WGS) entry which is preliminary data.</text>
</comment>
<dbReference type="InterPro" id="IPR036388">
    <property type="entry name" value="WH-like_DNA-bd_sf"/>
</dbReference>
<dbReference type="Proteomes" id="UP001150830">
    <property type="component" value="Unassembled WGS sequence"/>
</dbReference>
<keyword evidence="4" id="KW-0804">Transcription</keyword>
<keyword evidence="7" id="KW-1185">Reference proteome</keyword>
<dbReference type="SUPFAM" id="SSF46785">
    <property type="entry name" value="Winged helix' DNA-binding domain"/>
    <property type="match status" value="1"/>
</dbReference>